<name>A0A0G4FDM9_VITBC</name>
<evidence type="ECO:0000256" key="2">
    <source>
        <dbReference type="SAM" id="SignalP"/>
    </source>
</evidence>
<accession>A0A0G4FDM9</accession>
<organism evidence="3 4">
    <name type="scientific">Vitrella brassicaformis (strain CCMP3155)</name>
    <dbReference type="NCBI Taxonomy" id="1169540"/>
    <lineage>
        <taxon>Eukaryota</taxon>
        <taxon>Sar</taxon>
        <taxon>Alveolata</taxon>
        <taxon>Colpodellida</taxon>
        <taxon>Vitrellaceae</taxon>
        <taxon>Vitrella</taxon>
    </lineage>
</organism>
<keyword evidence="4" id="KW-1185">Reference proteome</keyword>
<evidence type="ECO:0000313" key="3">
    <source>
        <dbReference type="EMBL" id="CEM11068.1"/>
    </source>
</evidence>
<feature type="signal peptide" evidence="2">
    <location>
        <begin position="1"/>
        <end position="19"/>
    </location>
</feature>
<proteinExistence type="predicted"/>
<sequence length="117" mass="13057">MKLIFELVVGLLAVGSALSFVVQPSVHHQSPRTLRGTRLHALLGGNKPKPPPGSPNPKELFTYVPGEKEVDFDGVTQILNESVDVTEEWRLENFGDQDNGLFGFFQQILDKIQNRED</sequence>
<keyword evidence="2" id="KW-0732">Signal</keyword>
<protein>
    <submittedName>
        <fullName evidence="3">Uncharacterized protein</fullName>
    </submittedName>
</protein>
<reference evidence="3 4" key="1">
    <citation type="submission" date="2014-11" db="EMBL/GenBank/DDBJ databases">
        <authorList>
            <person name="Zhu J."/>
            <person name="Qi W."/>
            <person name="Song R."/>
        </authorList>
    </citation>
    <scope>NUCLEOTIDE SEQUENCE [LARGE SCALE GENOMIC DNA]</scope>
</reference>
<evidence type="ECO:0000313" key="4">
    <source>
        <dbReference type="Proteomes" id="UP000041254"/>
    </source>
</evidence>
<feature type="chain" id="PRO_5005188443" evidence="2">
    <location>
        <begin position="20"/>
        <end position="117"/>
    </location>
</feature>
<dbReference type="EMBL" id="CDMY01000408">
    <property type="protein sequence ID" value="CEM11068.1"/>
    <property type="molecule type" value="Genomic_DNA"/>
</dbReference>
<feature type="region of interest" description="Disordered" evidence="1">
    <location>
        <begin position="31"/>
        <end position="57"/>
    </location>
</feature>
<dbReference type="VEuPathDB" id="CryptoDB:Vbra_9020"/>
<dbReference type="Proteomes" id="UP000041254">
    <property type="component" value="Unassembled WGS sequence"/>
</dbReference>
<evidence type="ECO:0000256" key="1">
    <source>
        <dbReference type="SAM" id="MobiDB-lite"/>
    </source>
</evidence>
<dbReference type="AlphaFoldDB" id="A0A0G4FDM9"/>
<dbReference type="InParanoid" id="A0A0G4FDM9"/>
<gene>
    <name evidence="3" type="ORF">Vbra_9020</name>
</gene>